<dbReference type="Pfam" id="PF02852">
    <property type="entry name" value="Pyr_redox_dim"/>
    <property type="match status" value="1"/>
</dbReference>
<protein>
    <recommendedName>
        <fullName evidence="4 16">Dihydrolipoyl dehydrogenase</fullName>
        <ecNumber evidence="3 16">1.8.1.4</ecNumber>
    </recommendedName>
</protein>
<feature type="binding site" evidence="14">
    <location>
        <position position="47"/>
    </location>
    <ligand>
        <name>FAD</name>
        <dbReference type="ChEBI" id="CHEBI:57692"/>
    </ligand>
</feature>
<evidence type="ECO:0000256" key="14">
    <source>
        <dbReference type="PIRSR" id="PIRSR000350-3"/>
    </source>
</evidence>
<keyword evidence="6 16" id="KW-0285">Flavoprotein</keyword>
<evidence type="ECO:0000256" key="5">
    <source>
        <dbReference type="ARBA" id="ARBA00022490"/>
    </source>
</evidence>
<evidence type="ECO:0000256" key="8">
    <source>
        <dbReference type="ARBA" id="ARBA00023002"/>
    </source>
</evidence>
<dbReference type="InterPro" id="IPR006258">
    <property type="entry name" value="Lipoamide_DH"/>
</dbReference>
<feature type="binding site" evidence="14">
    <location>
        <begin position="144"/>
        <end position="146"/>
    </location>
    <ligand>
        <name>FAD</name>
        <dbReference type="ChEBI" id="CHEBI:57692"/>
    </ligand>
</feature>
<evidence type="ECO:0000313" key="20">
    <source>
        <dbReference type="Proteomes" id="UP000823661"/>
    </source>
</evidence>
<dbReference type="EMBL" id="JADIMI010000051">
    <property type="protein sequence ID" value="MBO8452272.1"/>
    <property type="molecule type" value="Genomic_DNA"/>
</dbReference>
<proteinExistence type="inferred from homology"/>
<feature type="domain" description="Pyridine nucleotide-disulphide oxidoreductase dimerisation" evidence="17">
    <location>
        <begin position="356"/>
        <end position="460"/>
    </location>
</feature>
<dbReference type="Pfam" id="PF07992">
    <property type="entry name" value="Pyr_redox_2"/>
    <property type="match status" value="1"/>
</dbReference>
<feature type="binding site" evidence="14">
    <location>
        <position position="322"/>
    </location>
    <ligand>
        <name>FAD</name>
        <dbReference type="ChEBI" id="CHEBI:57692"/>
    </ligand>
</feature>
<evidence type="ECO:0000256" key="16">
    <source>
        <dbReference type="RuleBase" id="RU003692"/>
    </source>
</evidence>
<dbReference type="NCBIfam" id="TIGR01350">
    <property type="entry name" value="lipoamide_DH"/>
    <property type="match status" value="1"/>
</dbReference>
<dbReference type="PRINTS" id="PR00368">
    <property type="entry name" value="FADPNR"/>
</dbReference>
<dbReference type="GO" id="GO:0006103">
    <property type="term" value="P:2-oxoglutarate metabolic process"/>
    <property type="evidence" value="ECO:0007669"/>
    <property type="project" value="TreeGrafter"/>
</dbReference>
<evidence type="ECO:0000256" key="1">
    <source>
        <dbReference type="ARBA" id="ARBA00004496"/>
    </source>
</evidence>
<dbReference type="GO" id="GO:0004148">
    <property type="term" value="F:dihydrolipoyl dehydrogenase (NADH) activity"/>
    <property type="evidence" value="ECO:0007669"/>
    <property type="project" value="UniProtKB-EC"/>
</dbReference>
<comment type="similarity">
    <text evidence="2 16">Belongs to the class-I pyridine nucleotide-disulfide oxidoreductase family.</text>
</comment>
<dbReference type="PANTHER" id="PTHR22912:SF217">
    <property type="entry name" value="DIHYDROLIPOYL DEHYDROGENASE"/>
    <property type="match status" value="1"/>
</dbReference>
<evidence type="ECO:0000256" key="9">
    <source>
        <dbReference type="ARBA" id="ARBA00023027"/>
    </source>
</evidence>
<evidence type="ECO:0000256" key="10">
    <source>
        <dbReference type="ARBA" id="ARBA00023157"/>
    </source>
</evidence>
<dbReference type="Proteomes" id="UP000823661">
    <property type="component" value="Unassembled WGS sequence"/>
</dbReference>
<comment type="miscellaneous">
    <text evidence="16">The active site is a redox-active disulfide bond.</text>
</comment>
<keyword evidence="7 14" id="KW-0274">FAD</keyword>
<name>A0A9D9ES51_9BACT</name>
<dbReference type="FunFam" id="3.30.390.30:FF:000001">
    <property type="entry name" value="Dihydrolipoyl dehydrogenase"/>
    <property type="match status" value="1"/>
</dbReference>
<evidence type="ECO:0000259" key="18">
    <source>
        <dbReference type="Pfam" id="PF07992"/>
    </source>
</evidence>
<comment type="caution">
    <text evidence="19">The sequence shown here is derived from an EMBL/GenBank/DDBJ whole genome shotgun (WGS) entry which is preliminary data.</text>
</comment>
<accession>A0A9D9ES51</accession>
<comment type="cofactor">
    <cofactor evidence="14 16">
        <name>FAD</name>
        <dbReference type="ChEBI" id="CHEBI:57692"/>
    </cofactor>
    <text evidence="14 16">Binds 1 FAD per subunit.</text>
</comment>
<dbReference type="InterPro" id="IPR023753">
    <property type="entry name" value="FAD/NAD-binding_dom"/>
</dbReference>
<evidence type="ECO:0000256" key="12">
    <source>
        <dbReference type="ARBA" id="ARBA00049187"/>
    </source>
</evidence>
<evidence type="ECO:0000256" key="7">
    <source>
        <dbReference type="ARBA" id="ARBA00022827"/>
    </source>
</evidence>
<evidence type="ECO:0000256" key="15">
    <source>
        <dbReference type="PIRSR" id="PIRSR000350-4"/>
    </source>
</evidence>
<gene>
    <name evidence="19" type="primary">lpdA</name>
    <name evidence="19" type="ORF">IAC06_05245</name>
</gene>
<keyword evidence="14" id="KW-0547">Nucleotide-binding</keyword>
<evidence type="ECO:0000256" key="6">
    <source>
        <dbReference type="ARBA" id="ARBA00022630"/>
    </source>
</evidence>
<comment type="subcellular location">
    <subcellularLocation>
        <location evidence="1">Cytoplasm</location>
    </subcellularLocation>
</comment>
<dbReference type="Gene3D" id="3.30.390.30">
    <property type="match status" value="1"/>
</dbReference>
<feature type="active site" description="Proton acceptor" evidence="13">
    <location>
        <position position="453"/>
    </location>
</feature>
<evidence type="ECO:0000256" key="13">
    <source>
        <dbReference type="PIRSR" id="PIRSR000350-2"/>
    </source>
</evidence>
<dbReference type="PRINTS" id="PR00411">
    <property type="entry name" value="PNDRDTASEI"/>
</dbReference>
<feature type="disulfide bond" description="Redox-active" evidence="15">
    <location>
        <begin position="38"/>
        <end position="43"/>
    </location>
</feature>
<evidence type="ECO:0000256" key="3">
    <source>
        <dbReference type="ARBA" id="ARBA00012608"/>
    </source>
</evidence>
<dbReference type="AlphaFoldDB" id="A0A9D9ES51"/>
<dbReference type="InterPro" id="IPR036188">
    <property type="entry name" value="FAD/NAD-bd_sf"/>
</dbReference>
<feature type="binding site" evidence="14">
    <location>
        <position position="204"/>
    </location>
    <ligand>
        <name>NAD(+)</name>
        <dbReference type="ChEBI" id="CHEBI:57540"/>
    </ligand>
</feature>
<evidence type="ECO:0000259" key="17">
    <source>
        <dbReference type="Pfam" id="PF02852"/>
    </source>
</evidence>
<feature type="binding site" evidence="14">
    <location>
        <begin position="328"/>
        <end position="331"/>
    </location>
    <ligand>
        <name>FAD</name>
        <dbReference type="ChEBI" id="CHEBI:57692"/>
    </ligand>
</feature>
<dbReference type="Gene3D" id="3.50.50.60">
    <property type="entry name" value="FAD/NAD(P)-binding domain"/>
    <property type="match status" value="2"/>
</dbReference>
<evidence type="ECO:0000256" key="2">
    <source>
        <dbReference type="ARBA" id="ARBA00007532"/>
    </source>
</evidence>
<dbReference type="GO" id="GO:0005737">
    <property type="term" value="C:cytoplasm"/>
    <property type="evidence" value="ECO:0007669"/>
    <property type="project" value="UniProtKB-SubCell"/>
</dbReference>
<organism evidence="19 20">
    <name type="scientific">Candidatus Cryptobacteroides intestinavium</name>
    <dbReference type="NCBI Taxonomy" id="2840766"/>
    <lineage>
        <taxon>Bacteria</taxon>
        <taxon>Pseudomonadati</taxon>
        <taxon>Bacteroidota</taxon>
        <taxon>Bacteroidia</taxon>
        <taxon>Bacteroidales</taxon>
        <taxon>Candidatus Cryptobacteroides</taxon>
    </lineage>
</organism>
<feature type="binding site" evidence="14">
    <location>
        <position position="282"/>
    </location>
    <ligand>
        <name>NAD(+)</name>
        <dbReference type="ChEBI" id="CHEBI:57540"/>
    </ligand>
</feature>
<evidence type="ECO:0000313" key="19">
    <source>
        <dbReference type="EMBL" id="MBO8452272.1"/>
    </source>
</evidence>
<evidence type="ECO:0000256" key="4">
    <source>
        <dbReference type="ARBA" id="ARBA00016961"/>
    </source>
</evidence>
<dbReference type="SUPFAM" id="SSF51905">
    <property type="entry name" value="FAD/NAD(P)-binding domain"/>
    <property type="match status" value="1"/>
</dbReference>
<dbReference type="PANTHER" id="PTHR22912">
    <property type="entry name" value="DISULFIDE OXIDOREDUCTASE"/>
    <property type="match status" value="1"/>
</dbReference>
<reference evidence="19" key="2">
    <citation type="journal article" date="2021" name="PeerJ">
        <title>Extensive microbial diversity within the chicken gut microbiome revealed by metagenomics and culture.</title>
        <authorList>
            <person name="Gilroy R."/>
            <person name="Ravi A."/>
            <person name="Getino M."/>
            <person name="Pursley I."/>
            <person name="Horton D.L."/>
            <person name="Alikhan N.F."/>
            <person name="Baker D."/>
            <person name="Gharbi K."/>
            <person name="Hall N."/>
            <person name="Watson M."/>
            <person name="Adriaenssens E.M."/>
            <person name="Foster-Nyarko E."/>
            <person name="Jarju S."/>
            <person name="Secka A."/>
            <person name="Antonio M."/>
            <person name="Oren A."/>
            <person name="Chaudhuri R.R."/>
            <person name="La Ragione R."/>
            <person name="Hildebrand F."/>
            <person name="Pallen M.J."/>
        </authorList>
    </citation>
    <scope>NUCLEOTIDE SEQUENCE</scope>
    <source>
        <strain evidence="19">B1-20833</strain>
    </source>
</reference>
<dbReference type="InterPro" id="IPR004099">
    <property type="entry name" value="Pyr_nucl-diS_OxRdtase_dimer"/>
</dbReference>
<keyword evidence="11 16" id="KW-0676">Redox-active center</keyword>
<dbReference type="InterPro" id="IPR050151">
    <property type="entry name" value="Class-I_Pyr_Nuc-Dis_Oxidored"/>
</dbReference>
<dbReference type="InterPro" id="IPR016156">
    <property type="entry name" value="FAD/NAD-linked_Rdtase_dimer_sf"/>
</dbReference>
<dbReference type="PIRSF" id="PIRSF000350">
    <property type="entry name" value="Mercury_reductase_MerA"/>
    <property type="match status" value="1"/>
</dbReference>
<reference evidence="19" key="1">
    <citation type="submission" date="2020-10" db="EMBL/GenBank/DDBJ databases">
        <authorList>
            <person name="Gilroy R."/>
        </authorList>
    </citation>
    <scope>NUCLEOTIDE SEQUENCE</scope>
    <source>
        <strain evidence="19">B1-20833</strain>
    </source>
</reference>
<comment type="catalytic activity">
    <reaction evidence="12 16">
        <text>N(6)-[(R)-dihydrolipoyl]-L-lysyl-[protein] + NAD(+) = N(6)-[(R)-lipoyl]-L-lysyl-[protein] + NADH + H(+)</text>
        <dbReference type="Rhea" id="RHEA:15045"/>
        <dbReference type="Rhea" id="RHEA-COMP:10474"/>
        <dbReference type="Rhea" id="RHEA-COMP:10475"/>
        <dbReference type="ChEBI" id="CHEBI:15378"/>
        <dbReference type="ChEBI" id="CHEBI:57540"/>
        <dbReference type="ChEBI" id="CHEBI:57945"/>
        <dbReference type="ChEBI" id="CHEBI:83099"/>
        <dbReference type="ChEBI" id="CHEBI:83100"/>
        <dbReference type="EC" id="1.8.1.4"/>
    </reaction>
</comment>
<dbReference type="EC" id="1.8.1.4" evidence="3 16"/>
<sequence>MKIIIIGAGPGGYETAIEAAGRGIEVILIEKGDVGGTCLNEGCIPTKVLCRSAEVLEETKSAYEFGVCIPAAGQLCGDIRVDFAKVRQRKADVVRQLRSGVQTLLDNKLITLVYGRAELKDAHTVTVYGAGAGDYSADYIIVATGSSAAPLMVPGGDLPGLLTSRELLDIDHIPESLCIVGAGVIGLEFASVFNSFGTKVTVVEYCPQILPRFDSDLAKRLKQSLSKRGIDIITSAAVQSVSLQHSQEDGAAEGEGHFYRVEYGCKGRLYGTVAEKVLVAVGRKPAVDDLGLENVCVEYGPKGIRVDENMQTTCPSVYAIGDVNGKMMLAHVATYQGLKALNHICGKKDDIDMAVVPSAVFTLPEAASVGMTEDECKEKGIVCRTVKSFFRANGKAVAMGQTDGLVKTVVAEDGHILGCHIFGPHSADLIGEMTALISKKSTVDDIGSIIHAHPTLGEVFRI</sequence>
<keyword evidence="9 14" id="KW-0520">NAD</keyword>
<dbReference type="InterPro" id="IPR012999">
    <property type="entry name" value="Pyr_OxRdtase_I_AS"/>
</dbReference>
<evidence type="ECO:0000256" key="11">
    <source>
        <dbReference type="ARBA" id="ARBA00023284"/>
    </source>
</evidence>
<dbReference type="PROSITE" id="PS00076">
    <property type="entry name" value="PYRIDINE_REDOX_1"/>
    <property type="match status" value="1"/>
</dbReference>
<dbReference type="SUPFAM" id="SSF55424">
    <property type="entry name" value="FAD/NAD-linked reductases, dimerisation (C-terminal) domain"/>
    <property type="match status" value="1"/>
</dbReference>
<feature type="domain" description="FAD/NAD(P)-binding" evidence="18">
    <location>
        <begin position="1"/>
        <end position="337"/>
    </location>
</feature>
<dbReference type="GO" id="GO:0050660">
    <property type="term" value="F:flavin adenine dinucleotide binding"/>
    <property type="evidence" value="ECO:0007669"/>
    <property type="project" value="InterPro"/>
</dbReference>
<feature type="binding site" evidence="14">
    <location>
        <begin position="181"/>
        <end position="188"/>
    </location>
    <ligand>
        <name>NAD(+)</name>
        <dbReference type="ChEBI" id="CHEBI:57540"/>
    </ligand>
</feature>
<dbReference type="InterPro" id="IPR001100">
    <property type="entry name" value="Pyr_nuc-diS_OxRdtase"/>
</dbReference>
<keyword evidence="8 16" id="KW-0560">Oxidoreductase</keyword>
<keyword evidence="5" id="KW-0963">Cytoplasm</keyword>
<keyword evidence="10" id="KW-1015">Disulfide bond</keyword>